<keyword evidence="2" id="KW-1185">Reference proteome</keyword>
<reference evidence="1" key="1">
    <citation type="journal article" date="2023" name="G3 (Bethesda)">
        <title>A reference genome for the long-term kleptoplast-retaining sea slug Elysia crispata morphotype clarki.</title>
        <authorList>
            <person name="Eastman K.E."/>
            <person name="Pendleton A.L."/>
            <person name="Shaikh M.A."/>
            <person name="Suttiyut T."/>
            <person name="Ogas R."/>
            <person name="Tomko P."/>
            <person name="Gavelis G."/>
            <person name="Widhalm J.R."/>
            <person name="Wisecaver J.H."/>
        </authorList>
    </citation>
    <scope>NUCLEOTIDE SEQUENCE</scope>
    <source>
        <strain evidence="1">ECLA1</strain>
    </source>
</reference>
<dbReference type="Proteomes" id="UP001283361">
    <property type="component" value="Unassembled WGS sequence"/>
</dbReference>
<evidence type="ECO:0000313" key="1">
    <source>
        <dbReference type="EMBL" id="KAK3775545.1"/>
    </source>
</evidence>
<organism evidence="1 2">
    <name type="scientific">Elysia crispata</name>
    <name type="common">lettuce slug</name>
    <dbReference type="NCBI Taxonomy" id="231223"/>
    <lineage>
        <taxon>Eukaryota</taxon>
        <taxon>Metazoa</taxon>
        <taxon>Spiralia</taxon>
        <taxon>Lophotrochozoa</taxon>
        <taxon>Mollusca</taxon>
        <taxon>Gastropoda</taxon>
        <taxon>Heterobranchia</taxon>
        <taxon>Euthyneura</taxon>
        <taxon>Panpulmonata</taxon>
        <taxon>Sacoglossa</taxon>
        <taxon>Placobranchoidea</taxon>
        <taxon>Plakobranchidae</taxon>
        <taxon>Elysia</taxon>
    </lineage>
</organism>
<name>A0AAE1DMP5_9GAST</name>
<evidence type="ECO:0000313" key="2">
    <source>
        <dbReference type="Proteomes" id="UP001283361"/>
    </source>
</evidence>
<gene>
    <name evidence="1" type="ORF">RRG08_048181</name>
</gene>
<proteinExistence type="predicted"/>
<protein>
    <submittedName>
        <fullName evidence="1">Uncharacterized protein</fullName>
    </submittedName>
</protein>
<accession>A0AAE1DMP5</accession>
<sequence length="3452" mass="383051">MYLSYRLVYPSKLSDVHPIHVPLIPSGVSQQALRRASNTCTSHTVWCIPASSPTCIQYMYLSYRLVYPRKLSNVHPIHVPLIVIPSGVSRQALRRASNTCTSHSHTVWCIPASSPTCIQYVCLSYRLVYPGKLSDVHPIHVPLIPSGVSRQALRRASNTCASHTVWCIPASSPTCIQYVCLSYRLVYPGKLSDVHPILVPLIPSGVSRQALRRASITCTSHTVWCIPASSPTCIQYMYLSYRLVYPGKLSHVHPIHVPLIPSGVSQQALRRASNTCTSHTVWCIPASSPTCIQYVCLSYRLVYPGKLSDVHPIRVPLIPSGVSRQAIRRASNTCTSHTVWCIPASSPTCIHYVYLSYRLVYPGKLSDVHPIHVPLIPSGVSHQALPRASNTCTSHTVWFIPASSPTCIQYLYLSYRLVYPGKLSDVHPIRVLFIASGVSQQVLPRASNTCTSHTVWCIPASSPTCIQYMYLSYRLVYPSKVSDVHPIHVPLIPSGVSRQALRRASNTCTSHTVWFIPARSPTCIQYMYLSYRLVYPDKLSDVHPIHVPLIPSGVSRQALRRASNTCTSHTVWCIPASSPTCIQYVSFSYRLVYPSKLSHVHPILVPLIPTGVSQQALRRASNTCTSHTVWCIPASYPTCIQYMYLSYRLVYPRKLSDVNPIHVPLIPSGVSQQAIRRASNTCASHTVWCIPASSPTKLSDVHPIRVPLIPSGVSQQALRRASNTCASHTVWCIPASYPTCIQYLYLSYRLVYPGKLSDVHPLRVPLIPSGVSRQALRRASNTCTSHTVWCIPASSPTCIQYMYLSYRLVYPGKLSDVHPIRVLFIASGVSQQVLPRASNTCTSHTVWCIPASSPTCIQYMYLSYRLVYPGKLSDVHPIRVPLIPSGVSRQALRRASNTCASHTVWCIPVGYPTCIQYLYLSYRLVYPGKLSDVHPLRVPLIPSGVSRQALRRASNTCTSHTVWCIPSSSPTCIQYMYLSYRLVYPGKLSDVHPIHVPLIPSGVSRQALRRASHTCTSHTVWCIPASSPTCIQYMYLSYRLVYPGKLSDVHPIRELFIPSGVSQQALPRASNTCTSHTVWCIPASSPTCIQYMYLSYRLVYPSKLSDVHPIHVPLIPSGSYRLVYASKLSDVHPIRVPLIVIPSGLSQQALRRASNTCASHTVWCIPASSPTCIQYMYLSYRLVYPRKLSDVHPIHVPLIVIPSGVSRQALRRASNTCTSHSHTVWCIPASSPTCIHNVCLSYNLVYPGKLSDVHPIHVPLIPSGVSRQALRRASNTCASHTVWCIPASSPTCIQYVCLSYRLVYPGKLSDVHPILVPLIPSGVSRQALRRASITCTSHTVWCIPASSPTCIQYMYLSYRLVYPSKLSHVHPIRVPLIPSGVSQQALRRESNTCASHTVWCIPASSPTKLSDVHPIRVPLIPSGVSQQALRRASNTCASHTVWCIPASYPTCIQYLYLSYRLVYPGKLSDVHPLRVPLIPSGVSRQALRRASNTCTSHTVWCIPASSPTCIQYMYLSYRLVYPGKLSDVHPIRVLFIASGVSQQVLPRASNTCTSHTVWCIPASSPTCIQYMYLSYRLVYPGKLSDVHPIRVPLIPSGVSRQALRRASNTCASHTVWCIPVGYPTCIQYLYLSYRLVYPGKLSDVHPIRVPLIPSGVSRQALRRASNTCTSHTVWCIPSSSPTCIQYMYLSYRLVYPGKLSDVHPIHVPLIPSGVSRQALRRASHTCTSHTVWCIPASSPTCIQYMYLSYRLVYPGKLSDVHPIRELFIPSGVSQQALPRASNTCTSHTVWCIPASSPTCIQYMYLSYRLVYPSKLSDVHPIHVPLIPSGVSQQALRRASNTCASHTVWCIPASSPTCIQYVCLSYRLVYPSKLSDVNPIRVPLIPSGVSQQALRRASNTCASHTVWFIPAGSPTKLSDVHPIRVPLIPSGVSRQALPRASNTCTSHTVWFIPASSPTCIQICVPLIPSGVSRQALRRASNTCTSHTVWCIPASSPTCIQYMYLSYRLVYPRKLSDVHPIHVPLIVIPSGVSRQALRRASNTCTSHSHTVWCIPASSPTCIQYVCLSYRLVYPGKLSDVHPIHVPLIPSGVSRQALRRASNTCASHTVWCIPASSPTCIQYLYLSYRLVYPGKLSDVHPIRVLFIASGVSQQALPRASNTCTSHTVWCIPASSPTCIQYMYLSYRLVYPGKLSDVHPIHVPLIPCGVSRQALQRASNTCASHTVWCIPASSPTCIQYLYLSYRLVYPGKLSDVHPIHVPLIPSGVSRQAIRRASNTCTSHTVWCIPASSPTCIHYVYLSYRLVYPGKLSDVHPIHVPLIPSGSYRLVYPGKLSDVHPIHVPLIPSGVSQQGLRRASNTCTSHTVWCIPASSPTCIQYMYLSYRLVYLGKLSDVHPIHVPLIPSGVSRQALQRASNTCASHTVWCIPASSPTCIQYLYLSYRLVYPGKLSDVHPIRVLFIASGVSQQALPRASNTCTSHTVWCIPASSPTCIQYMYLSYRLVYPSKVSDVHHRHVPLIPSGVSRQALRRASNTCTSHTVWCIPASSPTCIQYVCLSYRLVYPGKLSDVHPIRVPLIPSGVSQQALRRESNTCASHTVWCIPASSPTCIQYVCLSYRLVYPSRLSHVHPIHVPLIASGLSRQALRRASNTCASHSHTVWSSSPTCIQYVCLSYRLVYPSKLSDVHPIRVPLIPSGLSRQALRRAFKYVYLSYRLVYPSKLSDVHPIHVPLIPSGVSRQALRRASNTCTSHTVWCIPASSPTCIQYMYLSYRLVYPSKLSDVHPIHVPLIPSGVSRQALRRASNICTSHTVWCIPASSPTCIQYMYLSYRLVYPGKPSDVHPIRELFIPSGVSQQALPRASNTCTSHTVWCIPASSPTCIQYMYLSYRLVYPGKLSDVHPIHVPLIPSGVSRQALRRASNTCTSHTVWCIPASSPTCIQYMYLSYRLVYPGKLSDVHPIRVLFIASGVSQQVLPTLHPIRVPLTVIPSGSYRVVYPGKLSDVHPIRVPLIPSDVSRQALRRASNTCTSHTVWCIPASSPTCIQYVCLSYRLVYPGKLSDVHPILVPLIPSGVSRQALRRASNTCAFHSVWCIPASSPTCIQYMYLSYRLVYPSKLSDVHPIHVPLIPSGVSRQALRRASNTCTSHTVWCIPASSPTCIQYVCLSYRLVYPGKLSDVHPIFVPLIPSGVSRQAFRRSSNTCTSHTVWCIPASYPTCIQYLYLSYRLVYPGKLSDVHPLRVPLIPSGVSRQALRRASNTCTSHTVWCIPASSPTCIQYLYLSYRLVYPGKLSDVHPIRVLFIASGVSQQVLPRASNTCTSHSHTVWCIPASSPTCIQYMYLSYRLVYPSKVSNVHPIHVPLIPSGVSRQALRRASNTCTSHTVWCIPASSPTCIQYMYLSYRLVYPGKLSNVHPIRVHLIPSGVSRQALRRASNICTSHTVWCIPASSPTCIQYVCFS</sequence>
<dbReference type="EMBL" id="JAWDGP010003312">
    <property type="protein sequence ID" value="KAK3775545.1"/>
    <property type="molecule type" value="Genomic_DNA"/>
</dbReference>
<comment type="caution">
    <text evidence="1">The sequence shown here is derived from an EMBL/GenBank/DDBJ whole genome shotgun (WGS) entry which is preliminary data.</text>
</comment>